<comment type="caution">
    <text evidence="1">The sequence shown here is derived from an EMBL/GenBank/DDBJ whole genome shotgun (WGS) entry which is preliminary data.</text>
</comment>
<evidence type="ECO:0000313" key="1">
    <source>
        <dbReference type="EMBL" id="KKE84277.1"/>
    </source>
</evidence>
<dbReference type="EMBL" id="AUXW01000138">
    <property type="protein sequence ID" value="KKE84277.1"/>
    <property type="molecule type" value="Genomic_DNA"/>
</dbReference>
<dbReference type="PATRIC" id="fig|1129367.4.peg.1835"/>
<evidence type="ECO:0000313" key="2">
    <source>
        <dbReference type="Proteomes" id="UP000033434"/>
    </source>
</evidence>
<organism evidence="1 2">
    <name type="scientific">Pseudoalteromonas luteoviolacea S4054</name>
    <dbReference type="NCBI Taxonomy" id="1129367"/>
    <lineage>
        <taxon>Bacteria</taxon>
        <taxon>Pseudomonadati</taxon>
        <taxon>Pseudomonadota</taxon>
        <taxon>Gammaproteobacteria</taxon>
        <taxon>Alteromonadales</taxon>
        <taxon>Pseudoalteromonadaceae</taxon>
        <taxon>Pseudoalteromonas</taxon>
    </lineage>
</organism>
<accession>A0A0F6ADH1</accession>
<sequence length="247" mass="28656">MILPNSLATLDINHLVKIFGQEFDDLRDNILIRIFAAHIRKEDLNVELPIVIDRTYTELYVDDDYYNDQQMLLNAFIELMNRNLEAISRVFGWEISRQSLTSQSTGEQHEYFLLVGSNMLECAGITDDYIQEWIKAENSPNNHAIGVWDEQGLMCIMDRLSEITLGLAMFKNQIDTTPVVPDEYMEYLLDPFHILPDACLPFFYPKECPKHRRYVTLQTGELALTPQYSPISNHPTIQEIAAHAYHR</sequence>
<dbReference type="RefSeq" id="WP_046355533.1">
    <property type="nucleotide sequence ID" value="NZ_AUXW01000138.1"/>
</dbReference>
<protein>
    <submittedName>
        <fullName evidence="1">Uncharacterized protein</fullName>
    </submittedName>
</protein>
<proteinExistence type="predicted"/>
<dbReference type="AlphaFoldDB" id="A0A0F6ADH1"/>
<reference evidence="1 2" key="1">
    <citation type="journal article" date="2015" name="BMC Genomics">
        <title>Genome mining reveals unlocked bioactive potential of marine Gram-negative bacteria.</title>
        <authorList>
            <person name="Machado H."/>
            <person name="Sonnenschein E.C."/>
            <person name="Melchiorsen J."/>
            <person name="Gram L."/>
        </authorList>
    </citation>
    <scope>NUCLEOTIDE SEQUENCE [LARGE SCALE GENOMIC DNA]</scope>
    <source>
        <strain evidence="1 2">S4054</strain>
    </source>
</reference>
<name>A0A0F6ADH1_9GAMM</name>
<dbReference type="Proteomes" id="UP000033434">
    <property type="component" value="Unassembled WGS sequence"/>
</dbReference>
<gene>
    <name evidence="1" type="ORF">N479_10280</name>
</gene>